<dbReference type="Proteomes" id="UP001218364">
    <property type="component" value="Unassembled WGS sequence"/>
</dbReference>
<dbReference type="EMBL" id="JARCJK010000004">
    <property type="protein sequence ID" value="MDE4166093.1"/>
    <property type="molecule type" value="Genomic_DNA"/>
</dbReference>
<name>A0A1B0ZT64_9RHOB</name>
<dbReference type="OrthoDB" id="7874863at2"/>
<reference evidence="1 3" key="1">
    <citation type="submission" date="2016-04" db="EMBL/GenBank/DDBJ databases">
        <authorList>
            <person name="Evans L.H."/>
            <person name="Alamgir A."/>
            <person name="Owens N."/>
            <person name="Weber N.D."/>
            <person name="Virtaneva K."/>
            <person name="Barbian K."/>
            <person name="Babar A."/>
            <person name="Rosenke K."/>
        </authorList>
    </citation>
    <scope>NUCLEOTIDE SEQUENCE [LARGE SCALE GENOMIC DNA]</scope>
    <source>
        <strain evidence="1 3">JL2886</strain>
    </source>
</reference>
<protein>
    <submittedName>
        <fullName evidence="1">Uncharacterized protein</fullName>
    </submittedName>
</protein>
<reference evidence="2 4" key="2">
    <citation type="submission" date="2023-02" db="EMBL/GenBank/DDBJ databases">
        <title>Population genomics of bacteria associated with diatom.</title>
        <authorList>
            <person name="Xie J."/>
            <person name="Wang H."/>
        </authorList>
    </citation>
    <scope>NUCLEOTIDE SEQUENCE [LARGE SCALE GENOMIC DNA]</scope>
    <source>
        <strain evidence="2 4">PT47_8</strain>
    </source>
</reference>
<gene>
    <name evidence="1" type="ORF">JL2886_02457</name>
    <name evidence="2" type="ORF">PXK24_10335</name>
</gene>
<evidence type="ECO:0000313" key="3">
    <source>
        <dbReference type="Proteomes" id="UP000092565"/>
    </source>
</evidence>
<dbReference type="Proteomes" id="UP000092565">
    <property type="component" value="Chromosome"/>
</dbReference>
<evidence type="ECO:0000313" key="4">
    <source>
        <dbReference type="Proteomes" id="UP001218364"/>
    </source>
</evidence>
<dbReference type="PATRIC" id="fig|60890.4.peg.2384"/>
<dbReference type="AlphaFoldDB" id="A0A1B0ZT64"/>
<dbReference type="EMBL" id="CP015124">
    <property type="protein sequence ID" value="ANP37346.1"/>
    <property type="molecule type" value="Genomic_DNA"/>
</dbReference>
<sequence length="72" mass="8218">MQQEPIETRTVGAIEPGVLTMIRDEREKALSTREWQFRLRGYGYGIKTIEGEQILTRLPQGIAVGVLPPEFF</sequence>
<organism evidence="1 3">
    <name type="scientific">Phaeobacter gallaeciensis</name>
    <dbReference type="NCBI Taxonomy" id="60890"/>
    <lineage>
        <taxon>Bacteria</taxon>
        <taxon>Pseudomonadati</taxon>
        <taxon>Pseudomonadota</taxon>
        <taxon>Alphaproteobacteria</taxon>
        <taxon>Rhodobacterales</taxon>
        <taxon>Roseobacteraceae</taxon>
        <taxon>Phaeobacter</taxon>
    </lineage>
</organism>
<evidence type="ECO:0000313" key="1">
    <source>
        <dbReference type="EMBL" id="ANP37346.1"/>
    </source>
</evidence>
<evidence type="ECO:0000313" key="2">
    <source>
        <dbReference type="EMBL" id="MDE4166093.1"/>
    </source>
</evidence>
<dbReference type="RefSeq" id="WP_065272181.1">
    <property type="nucleotide sequence ID" value="NZ_CP015124.1"/>
</dbReference>
<proteinExistence type="predicted"/>
<keyword evidence="3" id="KW-1185">Reference proteome</keyword>
<accession>A0A1B0ZT64</accession>